<keyword evidence="2" id="KW-0040">ANK repeat</keyword>
<dbReference type="InterPro" id="IPR036770">
    <property type="entry name" value="Ankyrin_rpt-contain_sf"/>
</dbReference>
<keyword evidence="1" id="KW-0677">Repeat</keyword>
<dbReference type="InterPro" id="IPR002110">
    <property type="entry name" value="Ankyrin_rpt"/>
</dbReference>
<proteinExistence type="predicted"/>
<feature type="repeat" description="RCC1" evidence="3">
    <location>
        <begin position="231"/>
        <end position="280"/>
    </location>
</feature>
<feature type="compositionally biased region" description="Low complexity" evidence="4">
    <location>
        <begin position="1318"/>
        <end position="1336"/>
    </location>
</feature>
<feature type="compositionally biased region" description="Low complexity" evidence="4">
    <location>
        <begin position="1179"/>
        <end position="1192"/>
    </location>
</feature>
<protein>
    <recommendedName>
        <fullName evidence="5">BTB domain-containing protein</fullName>
    </recommendedName>
</protein>
<dbReference type="InterPro" id="IPR009091">
    <property type="entry name" value="RCC1/BLIP-II"/>
</dbReference>
<dbReference type="PANTHER" id="PTHR22872:SF2">
    <property type="entry name" value="INHIBITOR OF BRUTON TYROSINE KINASE"/>
    <property type="match status" value="1"/>
</dbReference>
<dbReference type="PROSITE" id="PS50097">
    <property type="entry name" value="BTB"/>
    <property type="match status" value="2"/>
</dbReference>
<dbReference type="InterPro" id="IPR051625">
    <property type="entry name" value="Signaling_Regulatory_Domain"/>
</dbReference>
<dbReference type="CDD" id="cd18186">
    <property type="entry name" value="BTB_POZ_ZBTB_KLHL-like"/>
    <property type="match status" value="1"/>
</dbReference>
<feature type="region of interest" description="Disordered" evidence="4">
    <location>
        <begin position="23"/>
        <end position="43"/>
    </location>
</feature>
<evidence type="ECO:0000256" key="4">
    <source>
        <dbReference type="SAM" id="MobiDB-lite"/>
    </source>
</evidence>
<name>A0A5M3MZK2_CONPW</name>
<dbReference type="PANTHER" id="PTHR22872">
    <property type="entry name" value="BTK-BINDING PROTEIN-RELATED"/>
    <property type="match status" value="1"/>
</dbReference>
<keyword evidence="7" id="KW-1185">Reference proteome</keyword>
<dbReference type="GeneID" id="19198240"/>
<dbReference type="Gene3D" id="1.25.40.20">
    <property type="entry name" value="Ankyrin repeat-containing domain"/>
    <property type="match status" value="1"/>
</dbReference>
<dbReference type="SMART" id="SM00225">
    <property type="entry name" value="BTB"/>
    <property type="match status" value="2"/>
</dbReference>
<feature type="compositionally biased region" description="Basic and acidic residues" evidence="4">
    <location>
        <begin position="1453"/>
        <end position="1476"/>
    </location>
</feature>
<dbReference type="Pfam" id="PF00651">
    <property type="entry name" value="BTB"/>
    <property type="match status" value="2"/>
</dbReference>
<gene>
    <name evidence="6" type="ORF">CONPUDRAFT_100586</name>
</gene>
<dbReference type="Gene3D" id="2.130.10.30">
    <property type="entry name" value="Regulator of chromosome condensation 1/beta-lactamase-inhibitor protein II"/>
    <property type="match status" value="1"/>
</dbReference>
<reference evidence="7" key="1">
    <citation type="journal article" date="2012" name="Science">
        <title>The Paleozoic origin of enzymatic lignin decomposition reconstructed from 31 fungal genomes.</title>
        <authorList>
            <person name="Floudas D."/>
            <person name="Binder M."/>
            <person name="Riley R."/>
            <person name="Barry K."/>
            <person name="Blanchette R.A."/>
            <person name="Henrissat B."/>
            <person name="Martinez A.T."/>
            <person name="Otillar R."/>
            <person name="Spatafora J.W."/>
            <person name="Yadav J.S."/>
            <person name="Aerts A."/>
            <person name="Benoit I."/>
            <person name="Boyd A."/>
            <person name="Carlson A."/>
            <person name="Copeland A."/>
            <person name="Coutinho P.M."/>
            <person name="de Vries R.P."/>
            <person name="Ferreira P."/>
            <person name="Findley K."/>
            <person name="Foster B."/>
            <person name="Gaskell J."/>
            <person name="Glotzer D."/>
            <person name="Gorecki P."/>
            <person name="Heitman J."/>
            <person name="Hesse C."/>
            <person name="Hori C."/>
            <person name="Igarashi K."/>
            <person name="Jurgens J.A."/>
            <person name="Kallen N."/>
            <person name="Kersten P."/>
            <person name="Kohler A."/>
            <person name="Kuees U."/>
            <person name="Kumar T.K.A."/>
            <person name="Kuo A."/>
            <person name="LaButti K."/>
            <person name="Larrondo L.F."/>
            <person name="Lindquist E."/>
            <person name="Ling A."/>
            <person name="Lombard V."/>
            <person name="Lucas S."/>
            <person name="Lundell T."/>
            <person name="Martin R."/>
            <person name="McLaughlin D.J."/>
            <person name="Morgenstern I."/>
            <person name="Morin E."/>
            <person name="Murat C."/>
            <person name="Nagy L.G."/>
            <person name="Nolan M."/>
            <person name="Ohm R.A."/>
            <person name="Patyshakuliyeva A."/>
            <person name="Rokas A."/>
            <person name="Ruiz-Duenas F.J."/>
            <person name="Sabat G."/>
            <person name="Salamov A."/>
            <person name="Samejima M."/>
            <person name="Schmutz J."/>
            <person name="Slot J.C."/>
            <person name="St John F."/>
            <person name="Stenlid J."/>
            <person name="Sun H."/>
            <person name="Sun S."/>
            <person name="Syed K."/>
            <person name="Tsang A."/>
            <person name="Wiebenga A."/>
            <person name="Young D."/>
            <person name="Pisabarro A."/>
            <person name="Eastwood D.C."/>
            <person name="Martin F."/>
            <person name="Cullen D."/>
            <person name="Grigoriev I.V."/>
            <person name="Hibbett D.S."/>
        </authorList>
    </citation>
    <scope>NUCLEOTIDE SEQUENCE [LARGE SCALE GENOMIC DNA]</scope>
    <source>
        <strain evidence="7">RWD-64-598 SS2</strain>
    </source>
</reference>
<feature type="region of interest" description="Disordered" evidence="4">
    <location>
        <begin position="1087"/>
        <end position="1510"/>
    </location>
</feature>
<dbReference type="InterPro" id="IPR011333">
    <property type="entry name" value="SKP1/BTB/POZ_sf"/>
</dbReference>
<dbReference type="SUPFAM" id="SSF48403">
    <property type="entry name" value="Ankyrin repeat"/>
    <property type="match status" value="1"/>
</dbReference>
<dbReference type="PROSITE" id="PS50012">
    <property type="entry name" value="RCC1_3"/>
    <property type="match status" value="2"/>
</dbReference>
<feature type="compositionally biased region" description="Basic and acidic residues" evidence="4">
    <location>
        <begin position="1166"/>
        <end position="1175"/>
    </location>
</feature>
<feature type="repeat" description="ANK" evidence="2">
    <location>
        <begin position="63"/>
        <end position="99"/>
    </location>
</feature>
<organism evidence="6 7">
    <name type="scientific">Coniophora puteana (strain RWD-64-598)</name>
    <name type="common">Brown rot fungus</name>
    <dbReference type="NCBI Taxonomy" id="741705"/>
    <lineage>
        <taxon>Eukaryota</taxon>
        <taxon>Fungi</taxon>
        <taxon>Dikarya</taxon>
        <taxon>Basidiomycota</taxon>
        <taxon>Agaricomycotina</taxon>
        <taxon>Agaricomycetes</taxon>
        <taxon>Agaricomycetidae</taxon>
        <taxon>Boletales</taxon>
        <taxon>Coniophorineae</taxon>
        <taxon>Coniophoraceae</taxon>
        <taxon>Coniophora</taxon>
    </lineage>
</organism>
<feature type="compositionally biased region" description="Gly residues" evidence="4">
    <location>
        <begin position="1402"/>
        <end position="1416"/>
    </location>
</feature>
<evidence type="ECO:0000313" key="6">
    <source>
        <dbReference type="EMBL" id="EIW84456.1"/>
    </source>
</evidence>
<dbReference type="RefSeq" id="XP_007766151.1">
    <property type="nucleotide sequence ID" value="XM_007767961.1"/>
</dbReference>
<dbReference type="InterPro" id="IPR000408">
    <property type="entry name" value="Reg_chr_condens"/>
</dbReference>
<dbReference type="KEGG" id="cput:CONPUDRAFT_100586"/>
<feature type="compositionally biased region" description="Gly residues" evidence="4">
    <location>
        <begin position="1430"/>
        <end position="1452"/>
    </location>
</feature>
<dbReference type="SMART" id="SM00248">
    <property type="entry name" value="ANK"/>
    <property type="match status" value="2"/>
</dbReference>
<dbReference type="OMA" id="FEFVLRY"/>
<feature type="domain" description="BTB" evidence="5">
    <location>
        <begin position="811"/>
        <end position="875"/>
    </location>
</feature>
<evidence type="ECO:0000256" key="2">
    <source>
        <dbReference type="PROSITE-ProRule" id="PRU00023"/>
    </source>
</evidence>
<feature type="compositionally biased region" description="Low complexity" evidence="4">
    <location>
        <begin position="1147"/>
        <end position="1165"/>
    </location>
</feature>
<dbReference type="SUPFAM" id="SSF50985">
    <property type="entry name" value="RCC1/BLIP-II"/>
    <property type="match status" value="1"/>
</dbReference>
<dbReference type="PROSITE" id="PS50088">
    <property type="entry name" value="ANK_REPEAT"/>
    <property type="match status" value="1"/>
</dbReference>
<evidence type="ECO:0000259" key="5">
    <source>
        <dbReference type="PROSITE" id="PS50097"/>
    </source>
</evidence>
<feature type="compositionally biased region" description="Polar residues" evidence="4">
    <location>
        <begin position="1285"/>
        <end position="1309"/>
    </location>
</feature>
<feature type="compositionally biased region" description="Polar residues" evidence="4">
    <location>
        <begin position="1344"/>
        <end position="1356"/>
    </location>
</feature>
<dbReference type="InterPro" id="IPR000210">
    <property type="entry name" value="BTB/POZ_dom"/>
</dbReference>
<comment type="caution">
    <text evidence="6">The sequence shown here is derived from an EMBL/GenBank/DDBJ whole genome shotgun (WGS) entry which is preliminary data.</text>
</comment>
<dbReference type="Proteomes" id="UP000053558">
    <property type="component" value="Unassembled WGS sequence"/>
</dbReference>
<dbReference type="OrthoDB" id="1893551at2759"/>
<dbReference type="EMBL" id="JH711575">
    <property type="protein sequence ID" value="EIW84456.1"/>
    <property type="molecule type" value="Genomic_DNA"/>
</dbReference>
<sequence>MSLLHVYFNLRRQQAFQRLLEGPANKANKSSGAPGTSAGKSKSWTKKNTLNLVPVDVNCKDQQGRTVLHLACSAVEPSSIEYIRLLLAQPGININIMDSENHWTPLHRALYGGHIAAAIILLKRPDIDVSIKDYEGYTAADLYNSTLRITNPDGMNEELSELLTWGTNRNATLGVGDGSDRTYPEQVTIPYRENETQRQNMQVERRFSPIHVREISMSRLHTVVVTSEARDNVRLCGFGSGGRLGSSQHTQYGLMALPEFSHTIVSVALGQDHTLALTSTGEVLSWGLNRFAQLGYVVESATGVGRLDEPVQASPRKIVGPLRREVVVGVAACKTGSACWTSTELFTWGTNGGQLGYAKNAAPVQILPRKVTLIVQPVTAVSMTDTVTACLLETGEVHCIYNDAITKISIPTQSFPSEISVYRPPHTVKGPRVVKLTSSEDTFAALSSNREVFIFSSVPTADAGPSSGKAMSAFKPQRVWALRRQFSAVKDVGLGADGSIIVCTQSGHVFVRTRNTKAGQGGKAFKFHRVPYAQRVVAVCANSTGAFGAVRVDCAPEPIRVTGRTLVQDIAAIQPYLSYATKDDQIAETPSGQVDLTMQPTFDFDEEADDATILDDIAEFARVLELLGRLRKSSPYDMGNLPHGADVLIQVGEKAEIPAHKIILSARSSPLRALFSGGGAIQDATTKVTIRLSASSNWPRVQIRGSNTISVLLLLHHIYSDRLLAIWDRRVSVPFDAQLKMLNVVPSQVRLELQILARLLHLPNLSAALESPGKRLPVPCAPQQLQELYEHAQSAGPKMTAKTVRGDPMAPDVEIRFKNHTVYSHSAVLRSRSGFFNGLFDDKEWTVKRWDSRGAITLDLSHMDWHIMEFVMLYLCCGIEEELFANLDFAQSIDDVIEFMFDVIAAANELLLDRLMLICSQVILKHLNPMNACYILTDAHHFNAVGLMYSVHGYIAANLEMFLEGRMLDDVAHGPLRGLTEFIRKEQLDKSPVSRSEILGREAMEKHKEWVEMQDWPAPVEEYRPVAIHRSPRMSRVSSITNTNTSAAVASAVGGSPVAQGLGAPGVGVPGPAEEDELFAMDADVPPALNLDEGGLAPPAGEEGRQKGVSPKTSLVWKRTSSAPRTDLKSIMAEAESSKKSRPVPSPGTSLGLGKPSPSSPSPLSRMEDRSRGSLDRMSSGLGVESSRSSGGPWRTTGTPATPSSFLAQQQQDLAQRQQRTPSSSGVVPQAGGTAPRLLSQPQTPTKTPGVGSMGPQPRSSPGPKPQAATPGLGPVITPMRQAPASPSTSRRVSNNNSAWTVPSVQPIVQPSLPPTTPASASASGSGSGSGPTPSGKPARSSFAAIQQAQLEQGSAASAKDRRSLREIQEEEQVRQREEQERRQEEEFLRWWAEEEVRVQGEEGGGGSVRGGAGGRKGGKGRERPKGGKKGGPGSGASGLGAAAGEGVAGEGSGREKKGGGRESDGRREKDPDRSRGKPRGGKNKGGQAASAGGANTNTGGGPVPSSNLG</sequence>
<feature type="compositionally biased region" description="Low complexity" evidence="4">
    <location>
        <begin position="1207"/>
        <end position="1220"/>
    </location>
</feature>
<feature type="compositionally biased region" description="Low complexity" evidence="4">
    <location>
        <begin position="1486"/>
        <end position="1498"/>
    </location>
</feature>
<dbReference type="SUPFAM" id="SSF54695">
    <property type="entry name" value="POZ domain"/>
    <property type="match status" value="2"/>
</dbReference>
<dbReference type="Gene3D" id="3.30.710.10">
    <property type="entry name" value="Potassium Channel Kv1.1, Chain A"/>
    <property type="match status" value="2"/>
</dbReference>
<accession>A0A5M3MZK2</accession>
<feature type="compositionally biased region" description="Basic and acidic residues" evidence="4">
    <location>
        <begin position="1359"/>
        <end position="1401"/>
    </location>
</feature>
<feature type="compositionally biased region" description="Polar residues" evidence="4">
    <location>
        <begin position="1196"/>
        <end position="1206"/>
    </location>
</feature>
<evidence type="ECO:0000256" key="3">
    <source>
        <dbReference type="PROSITE-ProRule" id="PRU00235"/>
    </source>
</evidence>
<feature type="repeat" description="RCC1" evidence="3">
    <location>
        <begin position="160"/>
        <end position="228"/>
    </location>
</feature>
<evidence type="ECO:0000313" key="7">
    <source>
        <dbReference type="Proteomes" id="UP000053558"/>
    </source>
</evidence>
<feature type="compositionally biased region" description="Polar residues" evidence="4">
    <location>
        <begin position="27"/>
        <end position="43"/>
    </location>
</feature>
<evidence type="ECO:0000256" key="1">
    <source>
        <dbReference type="ARBA" id="ARBA00022737"/>
    </source>
</evidence>
<dbReference type="Pfam" id="PF13540">
    <property type="entry name" value="RCC1_2"/>
    <property type="match status" value="1"/>
</dbReference>
<dbReference type="Pfam" id="PF12796">
    <property type="entry name" value="Ank_2"/>
    <property type="match status" value="1"/>
</dbReference>
<feature type="domain" description="BTB" evidence="5">
    <location>
        <begin position="645"/>
        <end position="723"/>
    </location>
</feature>